<evidence type="ECO:0000313" key="2">
    <source>
        <dbReference type="EMBL" id="SDS12191.1"/>
    </source>
</evidence>
<accession>A0A1H1PLQ1</accession>
<organism evidence="2 3">
    <name type="scientific">Pseudomonas oryzae</name>
    <dbReference type="NCBI Taxonomy" id="1392877"/>
    <lineage>
        <taxon>Bacteria</taxon>
        <taxon>Pseudomonadati</taxon>
        <taxon>Pseudomonadota</taxon>
        <taxon>Gammaproteobacteria</taxon>
        <taxon>Pseudomonadales</taxon>
        <taxon>Pseudomonadaceae</taxon>
        <taxon>Pseudomonas</taxon>
    </lineage>
</organism>
<sequence>MAQQHQGKTSTLHSTTQIPVYLQQDFITVVGSSHMTIMESLRGQKGNMMRFINQGIRQTRLYPPATPNDSIQRIFLIFTEGYERKLLDAVNDLVTTRYQAKYRELDSISHLVDFINLRTAKKRDIKKLDFFSHGLVGSIEFGYEMDKVDSYRLCDAQAWMLKPDAFDLGARIHSYACRTGLGIQADVQVDDDEDPLYEQSLAQILADATRTTVWAFPRRSNYDQTYGNSSDRTGLASARDKINADAQAIKNYRRQLAEHQRRLAAYRKAKNDVTAQLPNEAAPVPPRKTASAEEENLVRHANSRDKNEILIGYPLDAEGAVRGVRAGETPTGVPAILREYKPQ</sequence>
<dbReference type="Proteomes" id="UP000243359">
    <property type="component" value="Chromosome I"/>
</dbReference>
<keyword evidence="3" id="KW-1185">Reference proteome</keyword>
<reference evidence="3" key="1">
    <citation type="submission" date="2016-10" db="EMBL/GenBank/DDBJ databases">
        <authorList>
            <person name="Varghese N."/>
            <person name="Submissions S."/>
        </authorList>
    </citation>
    <scope>NUCLEOTIDE SEQUENCE [LARGE SCALE GENOMIC DNA]</scope>
    <source>
        <strain evidence="3">KCTC 32247</strain>
    </source>
</reference>
<dbReference type="OrthoDB" id="9021298at2"/>
<dbReference type="STRING" id="1392877.SAMN05216221_1117"/>
<name>A0A1H1PLQ1_9PSED</name>
<dbReference type="EMBL" id="LT629751">
    <property type="protein sequence ID" value="SDS12191.1"/>
    <property type="molecule type" value="Genomic_DNA"/>
</dbReference>
<dbReference type="RefSeq" id="WP_090347996.1">
    <property type="nucleotide sequence ID" value="NZ_LT629751.1"/>
</dbReference>
<protein>
    <submittedName>
        <fullName evidence="2">Uncharacterized protein</fullName>
    </submittedName>
</protein>
<evidence type="ECO:0000313" key="3">
    <source>
        <dbReference type="Proteomes" id="UP000243359"/>
    </source>
</evidence>
<keyword evidence="1" id="KW-0175">Coiled coil</keyword>
<feature type="coiled-coil region" evidence="1">
    <location>
        <begin position="235"/>
        <end position="276"/>
    </location>
</feature>
<proteinExistence type="predicted"/>
<dbReference type="AlphaFoldDB" id="A0A1H1PLQ1"/>
<evidence type="ECO:0000256" key="1">
    <source>
        <dbReference type="SAM" id="Coils"/>
    </source>
</evidence>
<gene>
    <name evidence="2" type="ORF">SAMN05216221_1117</name>
</gene>